<dbReference type="RefSeq" id="WP_303539801.1">
    <property type="nucleotide sequence ID" value="NZ_JAUOTP010000001.1"/>
</dbReference>
<dbReference type="InterPro" id="IPR050523">
    <property type="entry name" value="AKR_Detox_Biosynth"/>
</dbReference>
<gene>
    <name evidence="2" type="ORF">Q4F19_03415</name>
</gene>
<organism evidence="2 3">
    <name type="scientific">Sphingomonas natans</name>
    <dbReference type="NCBI Taxonomy" id="3063330"/>
    <lineage>
        <taxon>Bacteria</taxon>
        <taxon>Pseudomonadati</taxon>
        <taxon>Pseudomonadota</taxon>
        <taxon>Alphaproteobacteria</taxon>
        <taxon>Sphingomonadales</taxon>
        <taxon>Sphingomonadaceae</taxon>
        <taxon>Sphingomonas</taxon>
    </lineage>
</organism>
<dbReference type="Proteomes" id="UP001169764">
    <property type="component" value="Unassembled WGS sequence"/>
</dbReference>
<protein>
    <submittedName>
        <fullName evidence="2">Aldo/keto reductase</fullName>
    </submittedName>
</protein>
<evidence type="ECO:0000313" key="3">
    <source>
        <dbReference type="Proteomes" id="UP001169764"/>
    </source>
</evidence>
<proteinExistence type="predicted"/>
<dbReference type="PANTHER" id="PTHR43364:SF6">
    <property type="entry name" value="OXIDOREDUCTASE-RELATED"/>
    <property type="match status" value="1"/>
</dbReference>
<sequence length="316" mass="32980">MPERRALGASGLVTAPLMLGGNVFGWTADRRTSFDILDAFVAGGGMLIDTADVYSAWVPGNAGGESETIIGEWLKARGRRDDVLIATKMGMLDGPDGKGLDPKHIAAAAEASLRRLGTDYIDLYFAHKDDESVPQAEALGALDALVGAGKVRAIGASNFTADRLASALAASDADGLARYTVLEPHYNLVERGFEGALQDLCVAENIGVVPYYALASGFLTGKYRDASDAAKSGGRGAGATKYLDDRGRRVLAALDAVAAEQDAAVATIALAWLAARPAVVAPIASASRIDQLPELLYSMAIRLTADQIERLDAASA</sequence>
<name>A0ABT8Y529_9SPHN</name>
<dbReference type="Pfam" id="PF00248">
    <property type="entry name" value="Aldo_ket_red"/>
    <property type="match status" value="1"/>
</dbReference>
<evidence type="ECO:0000259" key="1">
    <source>
        <dbReference type="Pfam" id="PF00248"/>
    </source>
</evidence>
<dbReference type="InterPro" id="IPR020471">
    <property type="entry name" value="AKR"/>
</dbReference>
<dbReference type="EMBL" id="JAUOTP010000001">
    <property type="protein sequence ID" value="MDO6413422.1"/>
    <property type="molecule type" value="Genomic_DNA"/>
</dbReference>
<feature type="domain" description="NADP-dependent oxidoreductase" evidence="1">
    <location>
        <begin position="17"/>
        <end position="314"/>
    </location>
</feature>
<dbReference type="Gene3D" id="3.20.20.100">
    <property type="entry name" value="NADP-dependent oxidoreductase domain"/>
    <property type="match status" value="1"/>
</dbReference>
<keyword evidence="3" id="KW-1185">Reference proteome</keyword>
<dbReference type="CDD" id="cd19081">
    <property type="entry name" value="AKR_AKR9C1"/>
    <property type="match status" value="1"/>
</dbReference>
<dbReference type="InterPro" id="IPR023210">
    <property type="entry name" value="NADP_OxRdtase_dom"/>
</dbReference>
<dbReference type="PANTHER" id="PTHR43364">
    <property type="entry name" value="NADH-SPECIFIC METHYLGLYOXAL REDUCTASE-RELATED"/>
    <property type="match status" value="1"/>
</dbReference>
<dbReference type="PRINTS" id="PR00069">
    <property type="entry name" value="ALDKETRDTASE"/>
</dbReference>
<accession>A0ABT8Y529</accession>
<reference evidence="2" key="1">
    <citation type="submission" date="2023-07" db="EMBL/GenBank/DDBJ databases">
        <authorList>
            <person name="Kim M."/>
        </authorList>
    </citation>
    <scope>NUCLEOTIDE SEQUENCE</scope>
    <source>
        <strain evidence="2">BIUV-7</strain>
    </source>
</reference>
<dbReference type="SUPFAM" id="SSF51430">
    <property type="entry name" value="NAD(P)-linked oxidoreductase"/>
    <property type="match status" value="1"/>
</dbReference>
<evidence type="ECO:0000313" key="2">
    <source>
        <dbReference type="EMBL" id="MDO6413422.1"/>
    </source>
</evidence>
<dbReference type="InterPro" id="IPR036812">
    <property type="entry name" value="NAD(P)_OxRdtase_dom_sf"/>
</dbReference>
<comment type="caution">
    <text evidence="2">The sequence shown here is derived from an EMBL/GenBank/DDBJ whole genome shotgun (WGS) entry which is preliminary data.</text>
</comment>